<evidence type="ECO:0000256" key="1">
    <source>
        <dbReference type="ARBA" id="ARBA00022553"/>
    </source>
</evidence>
<dbReference type="SMART" id="SM00072">
    <property type="entry name" value="GuKc"/>
    <property type="match status" value="1"/>
</dbReference>
<dbReference type="InterPro" id="IPR036028">
    <property type="entry name" value="SH3-like_dom_sf"/>
</dbReference>
<feature type="region of interest" description="Disordered" evidence="2">
    <location>
        <begin position="654"/>
        <end position="810"/>
    </location>
</feature>
<organism evidence="6">
    <name type="scientific">Taenia asiatica</name>
    <name type="common">Asian tapeworm</name>
    <dbReference type="NCBI Taxonomy" id="60517"/>
    <lineage>
        <taxon>Eukaryota</taxon>
        <taxon>Metazoa</taxon>
        <taxon>Spiralia</taxon>
        <taxon>Lophotrochozoa</taxon>
        <taxon>Platyhelminthes</taxon>
        <taxon>Cestoda</taxon>
        <taxon>Eucestoda</taxon>
        <taxon>Cyclophyllidea</taxon>
        <taxon>Taeniidae</taxon>
        <taxon>Taenia</taxon>
    </lineage>
</organism>
<dbReference type="SUPFAM" id="SSF52540">
    <property type="entry name" value="P-loop containing nucleoside triphosphate hydrolases"/>
    <property type="match status" value="1"/>
</dbReference>
<dbReference type="AlphaFoldDB" id="A0A0R3WB56"/>
<keyword evidence="1" id="KW-0597">Phosphoprotein</keyword>
<dbReference type="Pfam" id="PF00625">
    <property type="entry name" value="Guanylate_kin"/>
    <property type="match status" value="1"/>
</dbReference>
<reference evidence="4 5" key="2">
    <citation type="submission" date="2018-11" db="EMBL/GenBank/DDBJ databases">
        <authorList>
            <consortium name="Pathogen Informatics"/>
        </authorList>
    </citation>
    <scope>NUCLEOTIDE SEQUENCE [LARGE SCALE GENOMIC DNA]</scope>
</reference>
<dbReference type="PANTHER" id="PTHR11824">
    <property type="entry name" value="VOLTAGE-DEPENDENT CALCIUM CHANNEL BETA SUBUNIT"/>
    <property type="match status" value="1"/>
</dbReference>
<dbReference type="EMBL" id="UYRS01018683">
    <property type="protein sequence ID" value="VDK39101.1"/>
    <property type="molecule type" value="Genomic_DNA"/>
</dbReference>
<accession>A0A0R3WB56</accession>
<feature type="domain" description="Guanylate kinase/L-type calcium channel beta subunit" evidence="3">
    <location>
        <begin position="257"/>
        <end position="441"/>
    </location>
</feature>
<feature type="compositionally biased region" description="Basic and acidic residues" evidence="2">
    <location>
        <begin position="681"/>
        <end position="697"/>
    </location>
</feature>
<dbReference type="InterPro" id="IPR027417">
    <property type="entry name" value="P-loop_NTPase"/>
</dbReference>
<dbReference type="Gene3D" id="3.40.50.300">
    <property type="entry name" value="P-loop containing nucleotide triphosphate hydrolases"/>
    <property type="match status" value="1"/>
</dbReference>
<dbReference type="PRINTS" id="PR01626">
    <property type="entry name" value="LCACHANNELB"/>
</dbReference>
<feature type="compositionally biased region" description="Acidic residues" evidence="2">
    <location>
        <begin position="519"/>
        <end position="532"/>
    </location>
</feature>
<evidence type="ECO:0000313" key="5">
    <source>
        <dbReference type="Proteomes" id="UP000282613"/>
    </source>
</evidence>
<dbReference type="Gene3D" id="2.30.30.40">
    <property type="entry name" value="SH3 Domains"/>
    <property type="match status" value="1"/>
</dbReference>
<evidence type="ECO:0000313" key="4">
    <source>
        <dbReference type="EMBL" id="VDK39101.1"/>
    </source>
</evidence>
<feature type="compositionally biased region" description="Low complexity" evidence="2">
    <location>
        <begin position="698"/>
        <end position="710"/>
    </location>
</feature>
<evidence type="ECO:0000259" key="3">
    <source>
        <dbReference type="SMART" id="SM00072"/>
    </source>
</evidence>
<evidence type="ECO:0000313" key="6">
    <source>
        <dbReference type="WBParaSite" id="TASK_0000784201-mRNA-1"/>
    </source>
</evidence>
<dbReference type="Proteomes" id="UP000282613">
    <property type="component" value="Unassembled WGS sequence"/>
</dbReference>
<feature type="compositionally biased region" description="Basic and acidic residues" evidence="2">
    <location>
        <begin position="533"/>
        <end position="565"/>
    </location>
</feature>
<feature type="region of interest" description="Disordered" evidence="2">
    <location>
        <begin position="509"/>
        <end position="575"/>
    </location>
</feature>
<dbReference type="GO" id="GO:0005891">
    <property type="term" value="C:voltage-gated calcium channel complex"/>
    <property type="evidence" value="ECO:0007669"/>
    <property type="project" value="InterPro"/>
</dbReference>
<reference evidence="6" key="1">
    <citation type="submission" date="2017-02" db="UniProtKB">
        <authorList>
            <consortium name="WormBaseParasite"/>
        </authorList>
    </citation>
    <scope>IDENTIFICATION</scope>
</reference>
<gene>
    <name evidence="4" type="ORF">TASK_LOCUS7843</name>
</gene>
<feature type="region of interest" description="Disordered" evidence="2">
    <location>
        <begin position="1"/>
        <end position="22"/>
    </location>
</feature>
<dbReference type="InterPro" id="IPR000584">
    <property type="entry name" value="VDCC_L_bsu"/>
</dbReference>
<feature type="compositionally biased region" description="Polar residues" evidence="2">
    <location>
        <begin position="771"/>
        <end position="784"/>
    </location>
</feature>
<dbReference type="WBParaSite" id="TASK_0000784201-mRNA-1">
    <property type="protein sequence ID" value="TASK_0000784201-mRNA-1"/>
    <property type="gene ID" value="TASK_0000784201"/>
</dbReference>
<dbReference type="GO" id="GO:0005245">
    <property type="term" value="F:voltage-gated calcium channel activity"/>
    <property type="evidence" value="ECO:0007669"/>
    <property type="project" value="InterPro"/>
</dbReference>
<dbReference type="InterPro" id="IPR008145">
    <property type="entry name" value="GK/Ca_channel_bsu"/>
</dbReference>
<proteinExistence type="predicted"/>
<feature type="compositionally biased region" description="Low complexity" evidence="2">
    <location>
        <begin position="720"/>
        <end position="732"/>
    </location>
</feature>
<dbReference type="OrthoDB" id="5962384at2759"/>
<protein>
    <submittedName>
        <fullName evidence="6">GuKc domain-containing protein</fullName>
    </submittedName>
</protein>
<sequence>MNRASFYGNRADYSESSDESSDEDELLLRAELREQEQRALIDLDIASNAPVAFSVRTNVEFDGLLNGLDAPIPTKVISFAAKEFLQVKRRFDQNWWIGRVVREGAPIGFLPSPLKLETLRHSIQNNLSQILLSEALNVAASSSPANASASATTAATSGSGAGNNSLNSTKASAWPAALANGNTPHSNDKHVFFGNGKPKGAENSITPGLGVSLPDMESEKTATPTVPTLTTTLPSTPKKKPFFKKGFTGPPYELVPNVRPVVVVGPALKGYEVTDMMQKALFDALKRHFEGRLFVTRVTNDISAWKRLNVLVNMDKKALTDRTRGRQIITALEVQREIERIFDLATSMLLVVLDSETINHPHQIAKSPLAPIMVYIKISSVRVLQRLIKNRGKTQKKQISSQVAAAEKLLQCAEESFDVILEQNSLESATEALANYLESYLKAIHHCGDHGKGDRQFSPPPPLMSLKTNEAKALPPMIPGRPGLNIAFAAAGSAGFQLQELTVLAGDRHASHSGTLGEGEGEGGGEGEEGDEEKEKKKDGEDGAKRGEDEDDKAGQKTGTDKTDKGSGVSASTDAKKKSLTALKLGKAEGKREGGGILKLGAGKKHKQALTQIIPDRAHAIALAEAVVKNANAAAAAAAATRLDVPGGATIGLHQSHQAAHSDPSGTPKIYASRSSRQAKQRQEEMENARRRSEEANRAAAEARAASGAQRQEKRRQRRLLLAEQAAAAATRHGGGGGAVKFGEASGGEKGPVLGRGSRARMPPDEELQSAPGSNLRRNTSSAAEASGPQGHMPLYNKTIPLIIHPPSEN</sequence>
<dbReference type="STRING" id="60517.A0A0R3WB56"/>
<name>A0A0R3WB56_TAEAS</name>
<dbReference type="SUPFAM" id="SSF50044">
    <property type="entry name" value="SH3-domain"/>
    <property type="match status" value="1"/>
</dbReference>
<evidence type="ECO:0000256" key="2">
    <source>
        <dbReference type="SAM" id="MobiDB-lite"/>
    </source>
</evidence>
<feature type="compositionally biased region" description="Gly residues" evidence="2">
    <location>
        <begin position="733"/>
        <end position="750"/>
    </location>
</feature>
<keyword evidence="5" id="KW-1185">Reference proteome</keyword>